<evidence type="ECO:0000313" key="4">
    <source>
        <dbReference type="Proteomes" id="UP001595962"/>
    </source>
</evidence>
<organism evidence="3 4">
    <name type="scientific">Rheinheimera marina</name>
    <dbReference type="NCBI Taxonomy" id="1774958"/>
    <lineage>
        <taxon>Bacteria</taxon>
        <taxon>Pseudomonadati</taxon>
        <taxon>Pseudomonadota</taxon>
        <taxon>Gammaproteobacteria</taxon>
        <taxon>Chromatiales</taxon>
        <taxon>Chromatiaceae</taxon>
        <taxon>Rheinheimera</taxon>
    </lineage>
</organism>
<dbReference type="Pfam" id="PF03544">
    <property type="entry name" value="TonB_C"/>
    <property type="match status" value="1"/>
</dbReference>
<dbReference type="RefSeq" id="WP_377335321.1">
    <property type="nucleotide sequence ID" value="NZ_JBHSGB010000014.1"/>
</dbReference>
<comment type="caution">
    <text evidence="3">The sequence shown here is derived from an EMBL/GenBank/DDBJ whole genome shotgun (WGS) entry which is preliminary data.</text>
</comment>
<dbReference type="Gene3D" id="3.30.1150.10">
    <property type="match status" value="1"/>
</dbReference>
<evidence type="ECO:0000259" key="2">
    <source>
        <dbReference type="PROSITE" id="PS52015"/>
    </source>
</evidence>
<gene>
    <name evidence="3" type="ORF">ACFO3I_15125</name>
</gene>
<dbReference type="InterPro" id="IPR037682">
    <property type="entry name" value="TonB_C"/>
</dbReference>
<dbReference type="SUPFAM" id="SSF74653">
    <property type="entry name" value="TolA/TonB C-terminal domain"/>
    <property type="match status" value="1"/>
</dbReference>
<feature type="signal peptide" evidence="1">
    <location>
        <begin position="1"/>
        <end position="20"/>
    </location>
</feature>
<evidence type="ECO:0000256" key="1">
    <source>
        <dbReference type="SAM" id="SignalP"/>
    </source>
</evidence>
<keyword evidence="1" id="KW-0732">Signal</keyword>
<sequence length="149" mass="15739">MKLSSSLLILPVLCSGLAVSAKPAISGSGTVVYSAVSSEGVSQYWTRADASPPKYPVVMAKNGWVGCGVFKVSIDAEGKTGDVNVLSAIPGNHQIRPAVKEIKSWRWTAADGQTAQPAEQLVRLDFCMAKAAPEQVQAACEVQSQYPCQ</sequence>
<protein>
    <submittedName>
        <fullName evidence="3">Energy transducer TonB</fullName>
    </submittedName>
</protein>
<dbReference type="PROSITE" id="PS52015">
    <property type="entry name" value="TONB_CTD"/>
    <property type="match status" value="1"/>
</dbReference>
<dbReference type="Proteomes" id="UP001595962">
    <property type="component" value="Unassembled WGS sequence"/>
</dbReference>
<keyword evidence="4" id="KW-1185">Reference proteome</keyword>
<name>A0ABV9JQ44_9GAMM</name>
<dbReference type="EMBL" id="JBHSGB010000014">
    <property type="protein sequence ID" value="MFC4656347.1"/>
    <property type="molecule type" value="Genomic_DNA"/>
</dbReference>
<feature type="chain" id="PRO_5045927671" evidence="1">
    <location>
        <begin position="21"/>
        <end position="149"/>
    </location>
</feature>
<proteinExistence type="predicted"/>
<accession>A0ABV9JQ44</accession>
<reference evidence="4" key="1">
    <citation type="journal article" date="2019" name="Int. J. Syst. Evol. Microbiol.">
        <title>The Global Catalogue of Microorganisms (GCM) 10K type strain sequencing project: providing services to taxonomists for standard genome sequencing and annotation.</title>
        <authorList>
            <consortium name="The Broad Institute Genomics Platform"/>
            <consortium name="The Broad Institute Genome Sequencing Center for Infectious Disease"/>
            <person name="Wu L."/>
            <person name="Ma J."/>
        </authorList>
    </citation>
    <scope>NUCLEOTIDE SEQUENCE [LARGE SCALE GENOMIC DNA]</scope>
    <source>
        <strain evidence="4">DT28</strain>
    </source>
</reference>
<feature type="domain" description="TonB C-terminal" evidence="2">
    <location>
        <begin position="40"/>
        <end position="135"/>
    </location>
</feature>
<evidence type="ECO:0000313" key="3">
    <source>
        <dbReference type="EMBL" id="MFC4656347.1"/>
    </source>
</evidence>